<keyword evidence="1" id="KW-0732">Signal</keyword>
<feature type="chain" id="PRO_5046105517" description="Sulfotransferase domain-containing protein" evidence="1">
    <location>
        <begin position="18"/>
        <end position="391"/>
    </location>
</feature>
<accession>A0ABR1FLE0</accession>
<gene>
    <name evidence="2" type="ORF">SO694_00036348</name>
</gene>
<evidence type="ECO:0008006" key="4">
    <source>
        <dbReference type="Google" id="ProtNLM"/>
    </source>
</evidence>
<evidence type="ECO:0000256" key="1">
    <source>
        <dbReference type="SAM" id="SignalP"/>
    </source>
</evidence>
<evidence type="ECO:0000313" key="3">
    <source>
        <dbReference type="Proteomes" id="UP001363151"/>
    </source>
</evidence>
<keyword evidence="3" id="KW-1185">Reference proteome</keyword>
<dbReference type="Proteomes" id="UP001363151">
    <property type="component" value="Unassembled WGS sequence"/>
</dbReference>
<comment type="caution">
    <text evidence="2">The sequence shown here is derived from an EMBL/GenBank/DDBJ whole genome shotgun (WGS) entry which is preliminary data.</text>
</comment>
<proteinExistence type="predicted"/>
<protein>
    <recommendedName>
        <fullName evidence="4">Sulfotransferase domain-containing protein</fullName>
    </recommendedName>
</protein>
<evidence type="ECO:0000313" key="2">
    <source>
        <dbReference type="EMBL" id="KAK7232947.1"/>
    </source>
</evidence>
<sequence>MGLPSLVACGLVAVAAGMHCSEELSGYRCTKNEKCQPNRDCIGVGAACTGANASTLGDIACDFNATPANATVEWRTLADEARCRAARCATIARKSSRPPLFERYATFADELLVVTPHKGASKYIRAMFARLYGCTPRRQPGLGEIDVCDNGPGDAARRKVPWTVAAVVRDPVDRAVAMYNQFVGDGNLDRLCAKAGRNATGFGAPWLRTVPGFYRAPAAALRAARFRAWIDCVGPTIRDHGHFQSGIEFRHFQPATRYAYGAEADVVGRVEHLGDLVAALAPRLPKLNASLAVAGEIAIDPWLADDARPKDRGKFDKGHDVSNLWGVHRCDLARSAEAAAIHGAIRAAYATDWTCFGGVYPASRGAPGPAANATRRRRLLGDHPTKLGCPK</sequence>
<organism evidence="2 3">
    <name type="scientific">Aureococcus anophagefferens</name>
    <name type="common">Harmful bloom alga</name>
    <dbReference type="NCBI Taxonomy" id="44056"/>
    <lineage>
        <taxon>Eukaryota</taxon>
        <taxon>Sar</taxon>
        <taxon>Stramenopiles</taxon>
        <taxon>Ochrophyta</taxon>
        <taxon>Pelagophyceae</taxon>
        <taxon>Pelagomonadales</taxon>
        <taxon>Pelagomonadaceae</taxon>
        <taxon>Aureococcus</taxon>
    </lineage>
</organism>
<feature type="signal peptide" evidence="1">
    <location>
        <begin position="1"/>
        <end position="17"/>
    </location>
</feature>
<reference evidence="2 3" key="1">
    <citation type="submission" date="2024-03" db="EMBL/GenBank/DDBJ databases">
        <title>Aureococcus anophagefferens CCMP1851 and Kratosvirus quantuckense: Draft genome of a second virus-susceptible host strain in the model system.</title>
        <authorList>
            <person name="Chase E."/>
            <person name="Truchon A.R."/>
            <person name="Schepens W."/>
            <person name="Wilhelm S.W."/>
        </authorList>
    </citation>
    <scope>NUCLEOTIDE SEQUENCE [LARGE SCALE GENOMIC DNA]</scope>
    <source>
        <strain evidence="2 3">CCMP1851</strain>
    </source>
</reference>
<name>A0ABR1FLE0_AURAN</name>
<dbReference type="EMBL" id="JBBJCI010000365">
    <property type="protein sequence ID" value="KAK7232947.1"/>
    <property type="molecule type" value="Genomic_DNA"/>
</dbReference>